<sequence length="83" mass="9649">MASGYGYKGPNRCFAFWQDFLKCYNQADKVTDCNLYREDYFECLHPTKEVQRVKTIIEEADRQKKANAQSSEKSNGLNILSKD</sequence>
<feature type="region of interest" description="Disordered" evidence="17">
    <location>
        <begin position="61"/>
        <end position="83"/>
    </location>
</feature>
<dbReference type="EMBL" id="ML002456">
    <property type="protein sequence ID" value="RKP37712.1"/>
    <property type="molecule type" value="Genomic_DNA"/>
</dbReference>
<evidence type="ECO:0000256" key="4">
    <source>
        <dbReference type="ARBA" id="ARBA00007372"/>
    </source>
</evidence>
<keyword evidence="13 16" id="KW-1015">Disulfide bond</keyword>
<evidence type="ECO:0000256" key="17">
    <source>
        <dbReference type="SAM" id="MobiDB-lite"/>
    </source>
</evidence>
<dbReference type="PANTHER" id="PTHR15224:SF1">
    <property type="entry name" value="NADH DEHYDROGENASE [UBIQUINONE] IRON-SULFUR PROTEIN 5"/>
    <property type="match status" value="1"/>
</dbReference>
<gene>
    <name evidence="18" type="ORF">BJ085DRAFT_35626</name>
</gene>
<keyword evidence="9" id="KW-0999">Mitochondrion inner membrane</keyword>
<keyword evidence="10" id="KW-0249">Electron transport</keyword>
<keyword evidence="19" id="KW-1185">Reference proteome</keyword>
<comment type="subcellular location">
    <subcellularLocation>
        <location evidence="3">Mitochondrion inner membrane</location>
        <topology evidence="3">Peripheral membrane protein</topology>
    </subcellularLocation>
    <subcellularLocation>
        <location evidence="2">Mitochondrion intermembrane space</location>
    </subcellularLocation>
</comment>
<keyword evidence="7" id="KW-0813">Transport</keyword>
<proteinExistence type="inferred from homology"/>
<accession>A0A4P9ZXS1</accession>
<evidence type="ECO:0000256" key="1">
    <source>
        <dbReference type="ARBA" id="ARBA00003195"/>
    </source>
</evidence>
<evidence type="ECO:0000256" key="16">
    <source>
        <dbReference type="PIRSR" id="PIRSR619342-50"/>
    </source>
</evidence>
<keyword evidence="11" id="KW-0496">Mitochondrion</keyword>
<organism evidence="18 19">
    <name type="scientific">Dimargaris cristalligena</name>
    <dbReference type="NCBI Taxonomy" id="215637"/>
    <lineage>
        <taxon>Eukaryota</taxon>
        <taxon>Fungi</taxon>
        <taxon>Fungi incertae sedis</taxon>
        <taxon>Zoopagomycota</taxon>
        <taxon>Kickxellomycotina</taxon>
        <taxon>Dimargaritomycetes</taxon>
        <taxon>Dimargaritales</taxon>
        <taxon>Dimargaritaceae</taxon>
        <taxon>Dimargaris</taxon>
    </lineage>
</organism>
<comment type="subunit">
    <text evidence="5">Mammalian complex I is composed of 45 different subunits. This is a component of the iron-sulfur (IP) fragment of the enzyme.</text>
</comment>
<keyword evidence="12" id="KW-0472">Membrane</keyword>
<name>A0A4P9ZXS1_9FUNG</name>
<evidence type="ECO:0000256" key="12">
    <source>
        <dbReference type="ARBA" id="ARBA00023136"/>
    </source>
</evidence>
<evidence type="ECO:0000313" key="19">
    <source>
        <dbReference type="Proteomes" id="UP000268162"/>
    </source>
</evidence>
<dbReference type="GO" id="GO:0005758">
    <property type="term" value="C:mitochondrial intermembrane space"/>
    <property type="evidence" value="ECO:0007669"/>
    <property type="project" value="UniProtKB-SubCell"/>
</dbReference>
<dbReference type="GO" id="GO:0032981">
    <property type="term" value="P:mitochondrial respiratory chain complex I assembly"/>
    <property type="evidence" value="ECO:0007669"/>
    <property type="project" value="TreeGrafter"/>
</dbReference>
<feature type="compositionally biased region" description="Polar residues" evidence="17">
    <location>
        <begin position="66"/>
        <end position="83"/>
    </location>
</feature>
<evidence type="ECO:0000256" key="13">
    <source>
        <dbReference type="ARBA" id="ARBA00023157"/>
    </source>
</evidence>
<keyword evidence="8" id="KW-0679">Respiratory chain</keyword>
<evidence type="ECO:0000256" key="6">
    <source>
        <dbReference type="ARBA" id="ARBA00013482"/>
    </source>
</evidence>
<comment type="function">
    <text evidence="1">Accessory subunit of the mitochondrial membrane respiratory chain NADH dehydrogenase (Complex I), that is believed not to be involved in catalysis. Complex I functions in the transfer of electrons from NADH to the respiratory chain. The immediate electron acceptor for the enzyme is believed to be ubiquinone.</text>
</comment>
<dbReference type="Pfam" id="PF10200">
    <property type="entry name" value="Ndufs5"/>
    <property type="match status" value="1"/>
</dbReference>
<evidence type="ECO:0000256" key="3">
    <source>
        <dbReference type="ARBA" id="ARBA00004637"/>
    </source>
</evidence>
<reference evidence="19" key="1">
    <citation type="journal article" date="2018" name="Nat. Microbiol.">
        <title>Leveraging single-cell genomics to expand the fungal tree of life.</title>
        <authorList>
            <person name="Ahrendt S.R."/>
            <person name="Quandt C.A."/>
            <person name="Ciobanu D."/>
            <person name="Clum A."/>
            <person name="Salamov A."/>
            <person name="Andreopoulos B."/>
            <person name="Cheng J.F."/>
            <person name="Woyke T."/>
            <person name="Pelin A."/>
            <person name="Henrissat B."/>
            <person name="Reynolds N.K."/>
            <person name="Benny G.L."/>
            <person name="Smith M.E."/>
            <person name="James T.Y."/>
            <person name="Grigoriev I.V."/>
        </authorList>
    </citation>
    <scope>NUCLEOTIDE SEQUENCE [LARGE SCALE GENOMIC DNA]</scope>
    <source>
        <strain evidence="19">RSA 468</strain>
    </source>
</reference>
<dbReference type="STRING" id="215637.A0A4P9ZXS1"/>
<protein>
    <recommendedName>
        <fullName evidence="6">NADH dehydrogenase [ubiquinone] iron-sulfur protein 5</fullName>
    </recommendedName>
    <alternativeName>
        <fullName evidence="14">Complex I-15 kDa</fullName>
    </alternativeName>
    <alternativeName>
        <fullName evidence="15">NADH-ubiquinone oxidoreductase 15 kDa subunit</fullName>
    </alternativeName>
</protein>
<feature type="disulfide bond" evidence="16">
    <location>
        <begin position="13"/>
        <end position="43"/>
    </location>
</feature>
<dbReference type="Proteomes" id="UP000268162">
    <property type="component" value="Unassembled WGS sequence"/>
</dbReference>
<evidence type="ECO:0000256" key="10">
    <source>
        <dbReference type="ARBA" id="ARBA00022982"/>
    </source>
</evidence>
<evidence type="ECO:0000256" key="2">
    <source>
        <dbReference type="ARBA" id="ARBA00004569"/>
    </source>
</evidence>
<dbReference type="CDD" id="cd24141">
    <property type="entry name" value="NDUFS5-like"/>
    <property type="match status" value="1"/>
</dbReference>
<evidence type="ECO:0000256" key="14">
    <source>
        <dbReference type="ARBA" id="ARBA00031222"/>
    </source>
</evidence>
<evidence type="ECO:0000313" key="18">
    <source>
        <dbReference type="EMBL" id="RKP37712.1"/>
    </source>
</evidence>
<evidence type="ECO:0000256" key="5">
    <source>
        <dbReference type="ARBA" id="ARBA00011261"/>
    </source>
</evidence>
<evidence type="ECO:0000256" key="9">
    <source>
        <dbReference type="ARBA" id="ARBA00022792"/>
    </source>
</evidence>
<evidence type="ECO:0000256" key="8">
    <source>
        <dbReference type="ARBA" id="ARBA00022660"/>
    </source>
</evidence>
<dbReference type="PANTHER" id="PTHR15224">
    <property type="entry name" value="NADH DEHYDROGENASE [UBIQUINONE] IRON-SULFUR PROTEIN 5"/>
    <property type="match status" value="1"/>
</dbReference>
<dbReference type="GO" id="GO:0005743">
    <property type="term" value="C:mitochondrial inner membrane"/>
    <property type="evidence" value="ECO:0007669"/>
    <property type="project" value="UniProtKB-SubCell"/>
</dbReference>
<comment type="similarity">
    <text evidence="4">Belongs to the complex I NDUFS5 subunit family.</text>
</comment>
<dbReference type="OrthoDB" id="9992197at2759"/>
<dbReference type="InterPro" id="IPR019342">
    <property type="entry name" value="NADH_UbQ_OxRdtase_FeS-su5"/>
</dbReference>
<evidence type="ECO:0000256" key="11">
    <source>
        <dbReference type="ARBA" id="ARBA00023128"/>
    </source>
</evidence>
<evidence type="ECO:0000256" key="7">
    <source>
        <dbReference type="ARBA" id="ARBA00022448"/>
    </source>
</evidence>
<evidence type="ECO:0000256" key="15">
    <source>
        <dbReference type="ARBA" id="ARBA00032739"/>
    </source>
</evidence>
<feature type="disulfide bond" evidence="16">
    <location>
        <begin position="23"/>
        <end position="33"/>
    </location>
</feature>
<dbReference type="AlphaFoldDB" id="A0A4P9ZXS1"/>